<dbReference type="InterPro" id="IPR017972">
    <property type="entry name" value="Cyt_P450_CS"/>
</dbReference>
<evidence type="ECO:0000313" key="11">
    <source>
        <dbReference type="Proteomes" id="UP001347796"/>
    </source>
</evidence>
<dbReference type="EMBL" id="JAZGQO010000014">
    <property type="protein sequence ID" value="KAK6170143.1"/>
    <property type="molecule type" value="Genomic_DNA"/>
</dbReference>
<feature type="binding site" description="axial binding residue" evidence="8">
    <location>
        <position position="460"/>
    </location>
    <ligand>
        <name>heme</name>
        <dbReference type="ChEBI" id="CHEBI:30413"/>
    </ligand>
    <ligandPart>
        <name>Fe</name>
        <dbReference type="ChEBI" id="CHEBI:18248"/>
    </ligandPart>
</feature>
<dbReference type="Gene3D" id="1.10.630.10">
    <property type="entry name" value="Cytochrome P450"/>
    <property type="match status" value="1"/>
</dbReference>
<dbReference type="Pfam" id="PF00067">
    <property type="entry name" value="p450"/>
    <property type="match status" value="1"/>
</dbReference>
<keyword evidence="7 9" id="KW-0503">Monooxygenase</keyword>
<evidence type="ECO:0000256" key="6">
    <source>
        <dbReference type="ARBA" id="ARBA00023004"/>
    </source>
</evidence>
<gene>
    <name evidence="10" type="ORF">SNE40_018609</name>
</gene>
<organism evidence="10 11">
    <name type="scientific">Patella caerulea</name>
    <name type="common">Rayed Mediterranean limpet</name>
    <dbReference type="NCBI Taxonomy" id="87958"/>
    <lineage>
        <taxon>Eukaryota</taxon>
        <taxon>Metazoa</taxon>
        <taxon>Spiralia</taxon>
        <taxon>Lophotrochozoa</taxon>
        <taxon>Mollusca</taxon>
        <taxon>Gastropoda</taxon>
        <taxon>Patellogastropoda</taxon>
        <taxon>Patelloidea</taxon>
        <taxon>Patellidae</taxon>
        <taxon>Patella</taxon>
    </lineage>
</organism>
<accession>A0AAN8P8E1</accession>
<dbReference type="CDD" id="cd11054">
    <property type="entry name" value="CYP24A1-like"/>
    <property type="match status" value="1"/>
</dbReference>
<evidence type="ECO:0000313" key="10">
    <source>
        <dbReference type="EMBL" id="KAK6170143.1"/>
    </source>
</evidence>
<evidence type="ECO:0000256" key="9">
    <source>
        <dbReference type="RuleBase" id="RU000461"/>
    </source>
</evidence>
<dbReference type="PANTHER" id="PTHR24279:SF120">
    <property type="entry name" value="CYTOCHROME P450"/>
    <property type="match status" value="1"/>
</dbReference>
<dbReference type="InterPro" id="IPR001128">
    <property type="entry name" value="Cyt_P450"/>
</dbReference>
<evidence type="ECO:0008006" key="12">
    <source>
        <dbReference type="Google" id="ProtNLM"/>
    </source>
</evidence>
<evidence type="ECO:0000256" key="7">
    <source>
        <dbReference type="ARBA" id="ARBA00023033"/>
    </source>
</evidence>
<comment type="caution">
    <text evidence="10">The sequence shown here is derived from an EMBL/GenBank/DDBJ whole genome shotgun (WGS) entry which is preliminary data.</text>
</comment>
<proteinExistence type="inferred from homology"/>
<evidence type="ECO:0000256" key="3">
    <source>
        <dbReference type="ARBA" id="ARBA00022617"/>
    </source>
</evidence>
<dbReference type="GO" id="GO:0004497">
    <property type="term" value="F:monooxygenase activity"/>
    <property type="evidence" value="ECO:0007669"/>
    <property type="project" value="UniProtKB-KW"/>
</dbReference>
<dbReference type="GO" id="GO:0005506">
    <property type="term" value="F:iron ion binding"/>
    <property type="evidence" value="ECO:0007669"/>
    <property type="project" value="InterPro"/>
</dbReference>
<evidence type="ECO:0000256" key="1">
    <source>
        <dbReference type="ARBA" id="ARBA00001971"/>
    </source>
</evidence>
<keyword evidence="11" id="KW-1185">Reference proteome</keyword>
<protein>
    <recommendedName>
        <fullName evidence="12">Cytochrome P450</fullName>
    </recommendedName>
</protein>
<keyword evidence="4 8" id="KW-0479">Metal-binding</keyword>
<evidence type="ECO:0000256" key="5">
    <source>
        <dbReference type="ARBA" id="ARBA00023002"/>
    </source>
</evidence>
<dbReference type="InterPro" id="IPR050479">
    <property type="entry name" value="CYP11_CYP27_families"/>
</dbReference>
<dbReference type="PROSITE" id="PS00086">
    <property type="entry name" value="CYTOCHROME_P450"/>
    <property type="match status" value="1"/>
</dbReference>
<evidence type="ECO:0000256" key="4">
    <source>
        <dbReference type="ARBA" id="ARBA00022723"/>
    </source>
</evidence>
<dbReference type="PANTHER" id="PTHR24279">
    <property type="entry name" value="CYTOCHROME P450"/>
    <property type="match status" value="1"/>
</dbReference>
<dbReference type="Proteomes" id="UP001347796">
    <property type="component" value="Unassembled WGS sequence"/>
</dbReference>
<dbReference type="SUPFAM" id="SSF48264">
    <property type="entry name" value="Cytochrome P450"/>
    <property type="match status" value="1"/>
</dbReference>
<keyword evidence="3 8" id="KW-0349">Heme</keyword>
<dbReference type="PRINTS" id="PR00463">
    <property type="entry name" value="EP450I"/>
</dbReference>
<evidence type="ECO:0000256" key="2">
    <source>
        <dbReference type="ARBA" id="ARBA00010617"/>
    </source>
</evidence>
<dbReference type="GO" id="GO:0016705">
    <property type="term" value="F:oxidoreductase activity, acting on paired donors, with incorporation or reduction of molecular oxygen"/>
    <property type="evidence" value="ECO:0007669"/>
    <property type="project" value="InterPro"/>
</dbReference>
<dbReference type="GO" id="GO:0020037">
    <property type="term" value="F:heme binding"/>
    <property type="evidence" value="ECO:0007669"/>
    <property type="project" value="InterPro"/>
</dbReference>
<dbReference type="PRINTS" id="PR00385">
    <property type="entry name" value="P450"/>
</dbReference>
<reference evidence="10 11" key="1">
    <citation type="submission" date="2024-01" db="EMBL/GenBank/DDBJ databases">
        <title>The genome of the rayed Mediterranean limpet Patella caerulea (Linnaeus, 1758).</title>
        <authorList>
            <person name="Anh-Thu Weber A."/>
            <person name="Halstead-Nussloch G."/>
        </authorList>
    </citation>
    <scope>NUCLEOTIDE SEQUENCE [LARGE SCALE GENOMIC DNA]</scope>
    <source>
        <strain evidence="10">AATW-2023a</strain>
        <tissue evidence="10">Whole specimen</tissue>
    </source>
</reference>
<dbReference type="AlphaFoldDB" id="A0AAN8P8E1"/>
<sequence>MNRFKLFRQYGRHQSMFLYEYYSTAAAPQLSDINTTNPKPFKDIPGPTGIYNIPKFGAMFLFKPFSNYNQERFHEVLDDLSDKYGPIIKLSLAKVAVFTSDPKDIELVYKNEGKYPVRPGLGLLEVYIERTKRSQNLAILQGEKWAELRRQIQKKMVRPKSALYYIERQSEVATDLVHKLGNSHPDQVRELLFLYATESISVVCFDRRLGILSGDATEEVKKYLDNVKTFFVYVNKGRVGLPMFKYFETPMYKKFKNAADESYGFGRIQIEEVLNKCLEMKKNGTWNPEEPNFLMSLLAAETLTIDQITGLVIDLLIGGTDSTAKNLENFLDCLARYPEVQETLYQEIIEHMGQHGDLTADNLPEMKYLAACLKESFRLHYPIPFGIVRVLPVDIVLSGYHVPKGTLIGLNNRRLLLNPKYVTDPTVYRPERWLRDKKGERADPIPTVGLIPFSIGVRNCVGRRFAEQEIYLAIAKIVQNFKVSLTDEVPPPKMIYQTFGFFQQKSMFNFEKRK</sequence>
<keyword evidence="6 8" id="KW-0408">Iron</keyword>
<evidence type="ECO:0000256" key="8">
    <source>
        <dbReference type="PIRSR" id="PIRSR602401-1"/>
    </source>
</evidence>
<dbReference type="InterPro" id="IPR002401">
    <property type="entry name" value="Cyt_P450_E_grp-I"/>
</dbReference>
<dbReference type="InterPro" id="IPR036396">
    <property type="entry name" value="Cyt_P450_sf"/>
</dbReference>
<comment type="cofactor">
    <cofactor evidence="1 8">
        <name>heme</name>
        <dbReference type="ChEBI" id="CHEBI:30413"/>
    </cofactor>
</comment>
<comment type="similarity">
    <text evidence="2 9">Belongs to the cytochrome P450 family.</text>
</comment>
<name>A0AAN8P8E1_PATCE</name>
<keyword evidence="5 9" id="KW-0560">Oxidoreductase</keyword>